<keyword evidence="4 9" id="KW-0812">Transmembrane</keyword>
<dbReference type="GO" id="GO:0012505">
    <property type="term" value="C:endomembrane system"/>
    <property type="evidence" value="ECO:0007669"/>
    <property type="project" value="UniProtKB-SubCell"/>
</dbReference>
<gene>
    <name evidence="10" type="ORF">TSOC_011144</name>
</gene>
<comment type="similarity">
    <text evidence="2">Belongs to the nucleobase:cation symporter-2 (NCS2) (TC 2.A.40) family. Azg-like subfamily.</text>
</comment>
<dbReference type="GO" id="GO:0005886">
    <property type="term" value="C:plasma membrane"/>
    <property type="evidence" value="ECO:0007669"/>
    <property type="project" value="TreeGrafter"/>
</dbReference>
<dbReference type="Proteomes" id="UP000236333">
    <property type="component" value="Unassembled WGS sequence"/>
</dbReference>
<evidence type="ECO:0000256" key="9">
    <source>
        <dbReference type="SAM" id="Phobius"/>
    </source>
</evidence>
<evidence type="ECO:0000313" key="11">
    <source>
        <dbReference type="Proteomes" id="UP000236333"/>
    </source>
</evidence>
<evidence type="ECO:0000256" key="6">
    <source>
        <dbReference type="ARBA" id="ARBA00023136"/>
    </source>
</evidence>
<dbReference type="PANTHER" id="PTHR43337">
    <property type="entry name" value="XANTHINE/URACIL PERMEASE C887.17-RELATED"/>
    <property type="match status" value="1"/>
</dbReference>
<protein>
    <submittedName>
        <fullName evidence="10">Adenine/guanine permease AZG1</fullName>
    </submittedName>
</protein>
<feature type="region of interest" description="Disordered" evidence="8">
    <location>
        <begin position="609"/>
        <end position="637"/>
    </location>
</feature>
<feature type="transmembrane region" description="Helical" evidence="9">
    <location>
        <begin position="136"/>
        <end position="154"/>
    </location>
</feature>
<feature type="transmembrane region" description="Helical" evidence="9">
    <location>
        <begin position="370"/>
        <end position="390"/>
    </location>
</feature>
<evidence type="ECO:0000256" key="2">
    <source>
        <dbReference type="ARBA" id="ARBA00005697"/>
    </source>
</evidence>
<feature type="transmembrane region" description="Helical" evidence="9">
    <location>
        <begin position="454"/>
        <end position="473"/>
    </location>
</feature>
<dbReference type="GO" id="GO:0015854">
    <property type="term" value="P:guanine transport"/>
    <property type="evidence" value="ECO:0007669"/>
    <property type="project" value="TreeGrafter"/>
</dbReference>
<feature type="transmembrane region" description="Helical" evidence="9">
    <location>
        <begin position="111"/>
        <end position="130"/>
    </location>
</feature>
<keyword evidence="7" id="KW-0175">Coiled coil</keyword>
<evidence type="ECO:0000256" key="5">
    <source>
        <dbReference type="ARBA" id="ARBA00022989"/>
    </source>
</evidence>
<dbReference type="InterPro" id="IPR045018">
    <property type="entry name" value="Azg-like"/>
</dbReference>
<dbReference type="InterPro" id="IPR006043">
    <property type="entry name" value="NCS2"/>
</dbReference>
<name>A0A2J7ZRG1_9CHLO</name>
<feature type="transmembrane region" description="Helical" evidence="9">
    <location>
        <begin position="287"/>
        <end position="320"/>
    </location>
</feature>
<reference evidence="10 11" key="1">
    <citation type="journal article" date="2017" name="Mol. Biol. Evol.">
        <title>The 4-celled Tetrabaena socialis nuclear genome reveals the essential components for genetic control of cell number at the origin of multicellularity in the volvocine lineage.</title>
        <authorList>
            <person name="Featherston J."/>
            <person name="Arakaki Y."/>
            <person name="Hanschen E.R."/>
            <person name="Ferris P.J."/>
            <person name="Michod R.E."/>
            <person name="Olson B.J.S.C."/>
            <person name="Nozaki H."/>
            <person name="Durand P.M."/>
        </authorList>
    </citation>
    <scope>NUCLEOTIDE SEQUENCE [LARGE SCALE GENOMIC DNA]</scope>
    <source>
        <strain evidence="10 11">NIES-571</strain>
    </source>
</reference>
<keyword evidence="6 9" id="KW-0472">Membrane</keyword>
<sequence length="637" mass="68914">MSETQKEAPAVAPERSMFAGLNQAVENSLVGRYFKIKERNTSFTTELRAGTVTFLTMAYILAVNGNIVADTGGACTVDDCSSNTGVPFCMFMGTPFDSGYLECRERAKRSMVTATAVSSFVASVMMGVFANLPFGMAPGMGINAFFTYTVVGFFGSGGMISYRDALAAAFIEGWIFFFISITGLRTKITTLVPKCIMLATSGGIGLFLAFIGMQTSNGIGLIAFEPATLVTLAGCPIEDRAPMYTIKDRNAVCSLDGSGGVKTSLPPASPNYECTTKMKMRSASLWLGIMGGIMMVCLMARGFRGAIMTAILFVTFVSWIPNHKASYLGKSSQIEGGEGRFTYFKKVVQVPDTSETDLEMDFGAFGKSQLWAALISFLYLDLLDCTGTFFSMASYINKRVPGFINPVTKTFPGMTQGFCVDATSIWIGALLGIPPLTVYIESATGIREGGRTGITAIMIGFYFMLAMFFAPIISSIPPYATGPALILVGALMIENLLDIDWKDYQQAIPAFITISVIPLTYSIAYGIIGGVISYMLLWFLLLIYDIITCKLYGKSIREVLIAAKPDVLKPYEVMEAEEIGRQVDRIEQLRKEMEDAQDMLAASRQIAEDRHASKGGDNSVAAAKTVDDDAKTAANPV</sequence>
<dbReference type="PANTHER" id="PTHR43337:SF1">
    <property type="entry name" value="XANTHINE_URACIL PERMEASE C887.17-RELATED"/>
    <property type="match status" value="1"/>
</dbReference>
<dbReference type="GO" id="GO:0005345">
    <property type="term" value="F:purine nucleobase transmembrane transporter activity"/>
    <property type="evidence" value="ECO:0007669"/>
    <property type="project" value="TreeGrafter"/>
</dbReference>
<organism evidence="10 11">
    <name type="scientific">Tetrabaena socialis</name>
    <dbReference type="NCBI Taxonomy" id="47790"/>
    <lineage>
        <taxon>Eukaryota</taxon>
        <taxon>Viridiplantae</taxon>
        <taxon>Chlorophyta</taxon>
        <taxon>core chlorophytes</taxon>
        <taxon>Chlorophyceae</taxon>
        <taxon>CS clade</taxon>
        <taxon>Chlamydomonadales</taxon>
        <taxon>Tetrabaenaceae</taxon>
        <taxon>Tetrabaena</taxon>
    </lineage>
</organism>
<dbReference type="Pfam" id="PF00860">
    <property type="entry name" value="Xan_ur_permease"/>
    <property type="match status" value="2"/>
</dbReference>
<dbReference type="GO" id="GO:0015853">
    <property type="term" value="P:adenine transport"/>
    <property type="evidence" value="ECO:0007669"/>
    <property type="project" value="TreeGrafter"/>
</dbReference>
<feature type="transmembrane region" description="Helical" evidence="9">
    <location>
        <begin position="166"/>
        <end position="185"/>
    </location>
</feature>
<dbReference type="AlphaFoldDB" id="A0A2J7ZRG1"/>
<feature type="transmembrane region" description="Helical" evidence="9">
    <location>
        <begin position="191"/>
        <end position="211"/>
    </location>
</feature>
<feature type="coiled-coil region" evidence="7">
    <location>
        <begin position="576"/>
        <end position="606"/>
    </location>
</feature>
<keyword evidence="11" id="KW-1185">Reference proteome</keyword>
<dbReference type="OrthoDB" id="431212at2759"/>
<comment type="subcellular location">
    <subcellularLocation>
        <location evidence="1">Endomembrane system</location>
        <topology evidence="1">Multi-pass membrane protein</topology>
    </subcellularLocation>
</comment>
<comment type="caution">
    <text evidence="10">The sequence shown here is derived from an EMBL/GenBank/DDBJ whole genome shotgun (WGS) entry which is preliminary data.</text>
</comment>
<evidence type="ECO:0000256" key="8">
    <source>
        <dbReference type="SAM" id="MobiDB-lite"/>
    </source>
</evidence>
<keyword evidence="5 9" id="KW-1133">Transmembrane helix</keyword>
<evidence type="ECO:0000256" key="7">
    <source>
        <dbReference type="SAM" id="Coils"/>
    </source>
</evidence>
<evidence type="ECO:0000313" key="10">
    <source>
        <dbReference type="EMBL" id="PNH02857.1"/>
    </source>
</evidence>
<evidence type="ECO:0000256" key="4">
    <source>
        <dbReference type="ARBA" id="ARBA00022692"/>
    </source>
</evidence>
<keyword evidence="3" id="KW-0813">Transport</keyword>
<proteinExistence type="inferred from homology"/>
<accession>A0A2J7ZRG1</accession>
<dbReference type="EMBL" id="PGGS01000586">
    <property type="protein sequence ID" value="PNH02857.1"/>
    <property type="molecule type" value="Genomic_DNA"/>
</dbReference>
<evidence type="ECO:0000256" key="1">
    <source>
        <dbReference type="ARBA" id="ARBA00004127"/>
    </source>
</evidence>
<evidence type="ECO:0000256" key="3">
    <source>
        <dbReference type="ARBA" id="ARBA00022448"/>
    </source>
</evidence>